<accession>A0ABP6RR58</accession>
<dbReference type="PANTHER" id="PTHR30024:SF47">
    <property type="entry name" value="TAURINE-BINDING PERIPLASMIC PROTEIN"/>
    <property type="match status" value="1"/>
</dbReference>
<name>A0ABP6RR58_9PSEU</name>
<keyword evidence="3" id="KW-0732">Signal</keyword>
<comment type="similarity">
    <text evidence="2">Belongs to the bacterial solute-binding protein SsuA/TauA family.</text>
</comment>
<gene>
    <name evidence="5" type="ORF">GCM10020366_37100</name>
</gene>
<feature type="compositionally biased region" description="Low complexity" evidence="4">
    <location>
        <begin position="14"/>
        <end position="26"/>
    </location>
</feature>
<reference evidence="6" key="1">
    <citation type="journal article" date="2019" name="Int. J. Syst. Evol. Microbiol.">
        <title>The Global Catalogue of Microorganisms (GCM) 10K type strain sequencing project: providing services to taxonomists for standard genome sequencing and annotation.</title>
        <authorList>
            <consortium name="The Broad Institute Genomics Platform"/>
            <consortium name="The Broad Institute Genome Sequencing Center for Infectious Disease"/>
            <person name="Wu L."/>
            <person name="Ma J."/>
        </authorList>
    </citation>
    <scope>NUCLEOTIDE SEQUENCE [LARGE SCALE GENOMIC DNA]</scope>
    <source>
        <strain evidence="6">JCM 9687</strain>
    </source>
</reference>
<evidence type="ECO:0000256" key="1">
    <source>
        <dbReference type="ARBA" id="ARBA00004418"/>
    </source>
</evidence>
<evidence type="ECO:0008006" key="7">
    <source>
        <dbReference type="Google" id="ProtNLM"/>
    </source>
</evidence>
<dbReference type="Proteomes" id="UP001500483">
    <property type="component" value="Unassembled WGS sequence"/>
</dbReference>
<dbReference type="PANTHER" id="PTHR30024">
    <property type="entry name" value="ALIPHATIC SULFONATES-BINDING PROTEIN-RELATED"/>
    <property type="match status" value="1"/>
</dbReference>
<proteinExistence type="inferred from homology"/>
<evidence type="ECO:0000256" key="2">
    <source>
        <dbReference type="ARBA" id="ARBA00010742"/>
    </source>
</evidence>
<comment type="caution">
    <text evidence="5">The sequence shown here is derived from an EMBL/GenBank/DDBJ whole genome shotgun (WGS) entry which is preliminary data.</text>
</comment>
<evidence type="ECO:0000256" key="3">
    <source>
        <dbReference type="ARBA" id="ARBA00022729"/>
    </source>
</evidence>
<dbReference type="Pfam" id="PF12974">
    <property type="entry name" value="Phosphonate-bd"/>
    <property type="match status" value="1"/>
</dbReference>
<dbReference type="SUPFAM" id="SSF53850">
    <property type="entry name" value="Periplasmic binding protein-like II"/>
    <property type="match status" value="1"/>
</dbReference>
<comment type="subcellular location">
    <subcellularLocation>
        <location evidence="1">Periplasm</location>
    </subcellularLocation>
</comment>
<keyword evidence="6" id="KW-1185">Reference proteome</keyword>
<dbReference type="Gene3D" id="3.40.190.10">
    <property type="entry name" value="Periplasmic binding protein-like II"/>
    <property type="match status" value="2"/>
</dbReference>
<evidence type="ECO:0000313" key="6">
    <source>
        <dbReference type="Proteomes" id="UP001500483"/>
    </source>
</evidence>
<organism evidence="5 6">
    <name type="scientific">Saccharopolyspora gregorii</name>
    <dbReference type="NCBI Taxonomy" id="33914"/>
    <lineage>
        <taxon>Bacteria</taxon>
        <taxon>Bacillati</taxon>
        <taxon>Actinomycetota</taxon>
        <taxon>Actinomycetes</taxon>
        <taxon>Pseudonocardiales</taxon>
        <taxon>Pseudonocardiaceae</taxon>
        <taxon>Saccharopolyspora</taxon>
    </lineage>
</organism>
<sequence length="384" mass="40214">MLAQRRALSPLNPGFPRGAPVRRVPGRTPLPFPLRCSWSVVMNTWTGGVPPVPRGPLGRRAVLRGGLAAALGLAGAGVLSGCGTGSPGAAKVEDTQKGTAGAVIRPIAERYGLVGELDLEHVAGTGPGDVQNKLLSGALDVASMGPIGAVVAAEARAAVSLFSTSLHNHVHWLVPENSPYRTVRDLRGKPIATPPNNSDAYRSAQLAAAVNDIDFETDYDVHQGAVLAGLALFERGDVEAILTIEPNATLLVGRGARELVSVQQLWSEGTGDGGRLLLNGQGATNEWIDAHPAQAAGIARLRLAAHQVIAENPAVLAELHEYYGIPAGERRAVELLPQRLADVYPVVWDESVFAGLRKQIDVAVRTGLISAAPAAEPFRVVGRA</sequence>
<feature type="region of interest" description="Disordered" evidence="4">
    <location>
        <begin position="1"/>
        <end position="26"/>
    </location>
</feature>
<protein>
    <recommendedName>
        <fullName evidence="7">ABC transporter substrate-binding protein</fullName>
    </recommendedName>
</protein>
<evidence type="ECO:0000313" key="5">
    <source>
        <dbReference type="EMBL" id="GAA3359770.1"/>
    </source>
</evidence>
<evidence type="ECO:0000256" key="4">
    <source>
        <dbReference type="SAM" id="MobiDB-lite"/>
    </source>
</evidence>
<dbReference type="EMBL" id="BAAAYK010000038">
    <property type="protein sequence ID" value="GAA3359770.1"/>
    <property type="molecule type" value="Genomic_DNA"/>
</dbReference>